<gene>
    <name evidence="2" type="ORF">EJB05_45275</name>
</gene>
<dbReference type="Proteomes" id="UP000324897">
    <property type="component" value="Chromosome 3"/>
</dbReference>
<dbReference type="Pfam" id="PF03478">
    <property type="entry name" value="Beta-prop_KIB1-4"/>
    <property type="match status" value="1"/>
</dbReference>
<dbReference type="PANTHER" id="PTHR33110:SF108">
    <property type="entry name" value="OS11G0154200 PROTEIN"/>
    <property type="match status" value="1"/>
</dbReference>
<dbReference type="PANTHER" id="PTHR33110">
    <property type="entry name" value="F-BOX/KELCH-REPEAT PROTEIN-RELATED"/>
    <property type="match status" value="1"/>
</dbReference>
<reference evidence="2 3" key="1">
    <citation type="journal article" date="2019" name="Sci. Rep.">
        <title>A high-quality genome of Eragrostis curvula grass provides insights into Poaceae evolution and supports new strategies to enhance forage quality.</title>
        <authorList>
            <person name="Carballo J."/>
            <person name="Santos B.A.C.M."/>
            <person name="Zappacosta D."/>
            <person name="Garbus I."/>
            <person name="Selva J.P."/>
            <person name="Gallo C.A."/>
            <person name="Diaz A."/>
            <person name="Albertini E."/>
            <person name="Caccamo M."/>
            <person name="Echenique V."/>
        </authorList>
    </citation>
    <scope>NUCLEOTIDE SEQUENCE [LARGE SCALE GENOMIC DNA]</scope>
    <source>
        <strain evidence="3">cv. Victoria</strain>
        <tissue evidence="2">Leaf</tissue>
    </source>
</reference>
<dbReference type="InterPro" id="IPR005174">
    <property type="entry name" value="KIB1-4_b-propeller"/>
</dbReference>
<proteinExistence type="predicted"/>
<keyword evidence="3" id="KW-1185">Reference proteome</keyword>
<dbReference type="EMBL" id="RWGY01000039">
    <property type="protein sequence ID" value="TVU11675.1"/>
    <property type="molecule type" value="Genomic_DNA"/>
</dbReference>
<dbReference type="Gramene" id="TVU11675">
    <property type="protein sequence ID" value="TVU11675"/>
    <property type="gene ID" value="EJB05_45275"/>
</dbReference>
<dbReference type="AlphaFoldDB" id="A0A5J9TK46"/>
<comment type="caution">
    <text evidence="2">The sequence shown here is derived from an EMBL/GenBank/DDBJ whole genome shotgun (WGS) entry which is preliminary data.</text>
</comment>
<evidence type="ECO:0000313" key="2">
    <source>
        <dbReference type="EMBL" id="TVU11675.1"/>
    </source>
</evidence>
<sequence>MGLSYGKQHPSSPWPDLPPELAGLIMCRLRSHTDRLSFMSVCRPWRLAGQQHHPLHDPLPWLRLRDRFFQSLPGGDLRLLKLAMDAHHSSPGYLDCFDSWLFISRFNDGSGTRFLINPSSGRLIRVPQLRFRSGCTSPRKMIVCSPDDLVAASSYDSSKVAFYRPGAVSWSLHRSTSTLQLGRYTDMAFHRGKLYVVTIKEELLVLSVAAAATRVSRACHVEHVIKGRQDQVATRLYLVASCGKLLMVKITRCIGYSSLDQASCSKFVEKIVLDVFEADLVMGRWLEVKALDCGQALFVGRGGSKAVTMTCHDDVFQGNRPASSSLCFRLPAKG</sequence>
<name>A0A5J9TK46_9POAL</name>
<feature type="non-terminal residue" evidence="2">
    <location>
        <position position="1"/>
    </location>
</feature>
<evidence type="ECO:0000313" key="3">
    <source>
        <dbReference type="Proteomes" id="UP000324897"/>
    </source>
</evidence>
<protein>
    <recommendedName>
        <fullName evidence="1">KIB1-4 beta-propeller domain-containing protein</fullName>
    </recommendedName>
</protein>
<organism evidence="2 3">
    <name type="scientific">Eragrostis curvula</name>
    <name type="common">weeping love grass</name>
    <dbReference type="NCBI Taxonomy" id="38414"/>
    <lineage>
        <taxon>Eukaryota</taxon>
        <taxon>Viridiplantae</taxon>
        <taxon>Streptophyta</taxon>
        <taxon>Embryophyta</taxon>
        <taxon>Tracheophyta</taxon>
        <taxon>Spermatophyta</taxon>
        <taxon>Magnoliopsida</taxon>
        <taxon>Liliopsida</taxon>
        <taxon>Poales</taxon>
        <taxon>Poaceae</taxon>
        <taxon>PACMAD clade</taxon>
        <taxon>Chloridoideae</taxon>
        <taxon>Eragrostideae</taxon>
        <taxon>Eragrostidinae</taxon>
        <taxon>Eragrostis</taxon>
    </lineage>
</organism>
<accession>A0A5J9TK46</accession>
<evidence type="ECO:0000259" key="1">
    <source>
        <dbReference type="Pfam" id="PF03478"/>
    </source>
</evidence>
<dbReference type="InterPro" id="IPR036047">
    <property type="entry name" value="F-box-like_dom_sf"/>
</dbReference>
<feature type="domain" description="KIB1-4 beta-propeller" evidence="1">
    <location>
        <begin position="87"/>
        <end position="312"/>
    </location>
</feature>
<dbReference type="Gene3D" id="1.20.1280.50">
    <property type="match status" value="1"/>
</dbReference>
<dbReference type="SUPFAM" id="SSF81383">
    <property type="entry name" value="F-box domain"/>
    <property type="match status" value="1"/>
</dbReference>
<dbReference type="OrthoDB" id="634480at2759"/>